<dbReference type="Pfam" id="PF25787">
    <property type="entry name" value="HTH_SB"/>
    <property type="match status" value="2"/>
</dbReference>
<dbReference type="PANTHER" id="PTHR46068:SF1">
    <property type="entry name" value="TRANSPOSASE IS30-LIKE HTH DOMAIN-CONTAINING PROTEIN"/>
    <property type="match status" value="1"/>
</dbReference>
<name>A0AAE0Q2D5_9TELE</name>
<dbReference type="EMBL" id="JAUCMX010000023">
    <property type="protein sequence ID" value="KAK3512458.1"/>
    <property type="molecule type" value="Genomic_DNA"/>
</dbReference>
<dbReference type="PANTHER" id="PTHR46068">
    <property type="entry name" value="PROTEIN CBG27172"/>
    <property type="match status" value="1"/>
</dbReference>
<feature type="domain" description="Sleeping Beauty transposase HTH" evidence="2">
    <location>
        <begin position="78"/>
        <end position="111"/>
    </location>
</feature>
<feature type="compositionally biased region" description="Polar residues" evidence="1">
    <location>
        <begin position="337"/>
        <end position="349"/>
    </location>
</feature>
<evidence type="ECO:0000313" key="3">
    <source>
        <dbReference type="EMBL" id="KAK3512458.1"/>
    </source>
</evidence>
<dbReference type="Gene3D" id="1.10.10.10">
    <property type="entry name" value="Winged helix-like DNA-binding domain superfamily/Winged helix DNA-binding domain"/>
    <property type="match status" value="2"/>
</dbReference>
<feature type="region of interest" description="Disordered" evidence="1">
    <location>
        <begin position="331"/>
        <end position="363"/>
    </location>
</feature>
<evidence type="ECO:0000313" key="4">
    <source>
        <dbReference type="Proteomes" id="UP001274896"/>
    </source>
</evidence>
<dbReference type="InterPro" id="IPR009057">
    <property type="entry name" value="Homeodomain-like_sf"/>
</dbReference>
<keyword evidence="4" id="KW-1185">Reference proteome</keyword>
<evidence type="ECO:0000259" key="2">
    <source>
        <dbReference type="Pfam" id="PF25787"/>
    </source>
</evidence>
<sequence length="493" mass="54473">MSDDLSPAGPKAPTGREGGRCGRRSPPPMRNEAERVPAMKRKKKQPFRGGLAGVFWIIVLLQNPSLLQLEVTNLPIYESGKGYKAISKALGLPRTTVRAIIYKWRKHGTVENLPRSGRPTKITPRVQRQLIQEVTKDPTTTSKELQASLASVKYKRHLSTTSNSRTPNSTMAKTKELSKDTRNKTVDLHQAGKTESAIGKQLGVKKSTVGAIIRKWKTYKTTDNLPRSGAPCKISPRGVKMITRMGISSNTVWEEVLHFLPVQNIPISGLAAINYPTMCEGSSDLRAVISHPAIESTQRMAHDQSLSALIYSSQMPINLPRMSLDRERKLEYPEETPQAQGEHANSTHTAEAGIEPPTLEDMTSVDPGLGFPRTKIGRVFFFGQPVFSVCCTAADKAAWCCQSQSRCKAVFCFRKRDAPLAKDFNKNTFVSVSLFLCPWKRIHLADSNELVRATAQNSMTSTSTVLYTEAMTLSGSQATPPTLRLSDREASYT</sequence>
<reference evidence="3" key="1">
    <citation type="submission" date="2023-06" db="EMBL/GenBank/DDBJ databases">
        <title>Male Hemibagrus guttatus genome.</title>
        <authorList>
            <person name="Bian C."/>
        </authorList>
    </citation>
    <scope>NUCLEOTIDE SEQUENCE</scope>
    <source>
        <strain evidence="3">Male_cb2023</strain>
        <tissue evidence="3">Muscle</tissue>
    </source>
</reference>
<dbReference type="Proteomes" id="UP001274896">
    <property type="component" value="Unassembled WGS sequence"/>
</dbReference>
<comment type="caution">
    <text evidence="3">The sequence shown here is derived from an EMBL/GenBank/DDBJ whole genome shotgun (WGS) entry which is preliminary data.</text>
</comment>
<feature type="region of interest" description="Disordered" evidence="1">
    <location>
        <begin position="1"/>
        <end position="44"/>
    </location>
</feature>
<accession>A0AAE0Q2D5</accession>
<protein>
    <recommendedName>
        <fullName evidence="2">Sleeping Beauty transposase HTH domain-containing protein</fullName>
    </recommendedName>
</protein>
<dbReference type="InterPro" id="IPR057667">
    <property type="entry name" value="HTH_SB"/>
</dbReference>
<dbReference type="InterPro" id="IPR036388">
    <property type="entry name" value="WH-like_DNA-bd_sf"/>
</dbReference>
<gene>
    <name evidence="3" type="ORF">QTP70_013000</name>
</gene>
<evidence type="ECO:0000256" key="1">
    <source>
        <dbReference type="SAM" id="MobiDB-lite"/>
    </source>
</evidence>
<proteinExistence type="predicted"/>
<dbReference type="AlphaFoldDB" id="A0AAE0Q2D5"/>
<dbReference type="SUPFAM" id="SSF46689">
    <property type="entry name" value="Homeodomain-like"/>
    <property type="match status" value="2"/>
</dbReference>
<organism evidence="3 4">
    <name type="scientific">Hemibagrus guttatus</name>
    <dbReference type="NCBI Taxonomy" id="175788"/>
    <lineage>
        <taxon>Eukaryota</taxon>
        <taxon>Metazoa</taxon>
        <taxon>Chordata</taxon>
        <taxon>Craniata</taxon>
        <taxon>Vertebrata</taxon>
        <taxon>Euteleostomi</taxon>
        <taxon>Actinopterygii</taxon>
        <taxon>Neopterygii</taxon>
        <taxon>Teleostei</taxon>
        <taxon>Ostariophysi</taxon>
        <taxon>Siluriformes</taxon>
        <taxon>Bagridae</taxon>
        <taxon>Hemibagrus</taxon>
    </lineage>
</organism>
<feature type="compositionally biased region" description="Low complexity" evidence="1">
    <location>
        <begin position="159"/>
        <end position="170"/>
    </location>
</feature>
<feature type="domain" description="Sleeping Beauty transposase HTH" evidence="2">
    <location>
        <begin position="171"/>
        <end position="222"/>
    </location>
</feature>
<feature type="region of interest" description="Disordered" evidence="1">
    <location>
        <begin position="156"/>
        <end position="178"/>
    </location>
</feature>